<feature type="chain" id="PRO_5024343351" evidence="2">
    <location>
        <begin position="34"/>
        <end position="123"/>
    </location>
</feature>
<accession>A0A5M8A7A8</accession>
<dbReference type="Proteomes" id="UP000324324">
    <property type="component" value="Unassembled WGS sequence"/>
</dbReference>
<dbReference type="AlphaFoldDB" id="A0A5M8A7A8"/>
<evidence type="ECO:0000313" key="4">
    <source>
        <dbReference type="Proteomes" id="UP000324324"/>
    </source>
</evidence>
<feature type="signal peptide" evidence="2">
    <location>
        <begin position="1"/>
        <end position="33"/>
    </location>
</feature>
<evidence type="ECO:0000256" key="2">
    <source>
        <dbReference type="SAM" id="SignalP"/>
    </source>
</evidence>
<comment type="caution">
    <text evidence="3">The sequence shown here is derived from an EMBL/GenBank/DDBJ whole genome shotgun (WGS) entry which is preliminary data.</text>
</comment>
<organism evidence="3 4">
    <name type="scientific">Cupriavidus cauae</name>
    <dbReference type="NCBI Taxonomy" id="2608999"/>
    <lineage>
        <taxon>Bacteria</taxon>
        <taxon>Pseudomonadati</taxon>
        <taxon>Pseudomonadota</taxon>
        <taxon>Betaproteobacteria</taxon>
        <taxon>Burkholderiales</taxon>
        <taxon>Burkholderiaceae</taxon>
        <taxon>Cupriavidus</taxon>
    </lineage>
</organism>
<keyword evidence="4" id="KW-1185">Reference proteome</keyword>
<name>A0A5M8A7A8_9BURK</name>
<dbReference type="InterPro" id="IPR019110">
    <property type="entry name" value="Uncharacterised_RAQPRD"/>
</dbReference>
<feature type="region of interest" description="Disordered" evidence="1">
    <location>
        <begin position="87"/>
        <end position="123"/>
    </location>
</feature>
<dbReference type="RefSeq" id="WP_150084275.1">
    <property type="nucleotide sequence ID" value="NZ_VWRN01000053.1"/>
</dbReference>
<feature type="compositionally biased region" description="Polar residues" evidence="1">
    <location>
        <begin position="110"/>
        <end position="123"/>
    </location>
</feature>
<proteinExistence type="predicted"/>
<dbReference type="Pfam" id="PF09686">
    <property type="entry name" value="Plasmid_RAQPRD"/>
    <property type="match status" value="1"/>
</dbReference>
<sequence>MTTTGKPTTDCRRAPALALVLAVALTNAAPASAGDASPEHAQLATLARQLDLIDRLAEHAAHTAPQQRARYHFDHARLREDLQRVRTGIQDYLTPPRAQPRDPVELSGDYRQSSPPSDQEAPQ</sequence>
<protein>
    <submittedName>
        <fullName evidence="3">Raqprd family integrative conjugative element protein</fullName>
    </submittedName>
</protein>
<gene>
    <name evidence="3" type="ORF">F1599_20580</name>
</gene>
<reference evidence="3 4" key="1">
    <citation type="submission" date="2019-09" db="EMBL/GenBank/DDBJ databases">
        <title>Isolation of a novel species in the genus Cupriavidus from patients with sepsis using whole genome sequencing.</title>
        <authorList>
            <person name="Kweon O.J."/>
            <person name="Lee M.-K."/>
        </authorList>
    </citation>
    <scope>NUCLEOTIDE SEQUENCE [LARGE SCALE GENOMIC DNA]</scope>
    <source>
        <strain evidence="3 4">MKL-01</strain>
    </source>
</reference>
<dbReference type="EMBL" id="VWRN01000053">
    <property type="protein sequence ID" value="KAA6119083.1"/>
    <property type="molecule type" value="Genomic_DNA"/>
</dbReference>
<evidence type="ECO:0000256" key="1">
    <source>
        <dbReference type="SAM" id="MobiDB-lite"/>
    </source>
</evidence>
<evidence type="ECO:0000313" key="3">
    <source>
        <dbReference type="EMBL" id="KAA6119083.1"/>
    </source>
</evidence>
<dbReference type="NCBIfam" id="TIGR01690">
    <property type="entry name" value="ICE_RAQPRD"/>
    <property type="match status" value="1"/>
</dbReference>
<keyword evidence="2" id="KW-0732">Signal</keyword>